<evidence type="ECO:0000313" key="2">
    <source>
        <dbReference type="EMBL" id="CAH1986998.1"/>
    </source>
</evidence>
<dbReference type="OrthoDB" id="6772351at2759"/>
<reference evidence="2" key="1">
    <citation type="submission" date="2022-03" db="EMBL/GenBank/DDBJ databases">
        <authorList>
            <person name="Sayadi A."/>
        </authorList>
    </citation>
    <scope>NUCLEOTIDE SEQUENCE</scope>
</reference>
<feature type="region of interest" description="Disordered" evidence="1">
    <location>
        <begin position="118"/>
        <end position="166"/>
    </location>
</feature>
<protein>
    <submittedName>
        <fullName evidence="2">Uncharacterized protein</fullName>
    </submittedName>
</protein>
<dbReference type="EMBL" id="CAKOFQ010007008">
    <property type="protein sequence ID" value="CAH1986998.1"/>
    <property type="molecule type" value="Genomic_DNA"/>
</dbReference>
<evidence type="ECO:0000313" key="3">
    <source>
        <dbReference type="Proteomes" id="UP001152888"/>
    </source>
</evidence>
<dbReference type="PANTHER" id="PTHR33480:SF1">
    <property type="entry name" value="TYR RECOMBINASE DOMAIN-CONTAINING PROTEIN"/>
    <property type="match status" value="1"/>
</dbReference>
<proteinExistence type="predicted"/>
<dbReference type="PANTHER" id="PTHR33480">
    <property type="entry name" value="SET DOMAIN-CONTAINING PROTEIN-RELATED"/>
    <property type="match status" value="1"/>
</dbReference>
<gene>
    <name evidence="2" type="ORF">ACAOBT_LOCUS17599</name>
</gene>
<feature type="compositionally biased region" description="Polar residues" evidence="1">
    <location>
        <begin position="150"/>
        <end position="165"/>
    </location>
</feature>
<comment type="caution">
    <text evidence="2">The sequence shown here is derived from an EMBL/GenBank/DDBJ whole genome shotgun (WGS) entry which is preliminary data.</text>
</comment>
<accession>A0A9P0L5R8</accession>
<sequence>MDRKTKIMLNALNIKDRSCIDFLKVPKYERLGTTQNEQDLCIQRSQELFGNVTSQTRTPAIKIQYSTISSTEKVYNTRLQKVKKNLFEEEIPISPQEHFRNLQSGGISPTIDVVSTSDEHFDAHGSSSSEHASEENEAYSSGTEYIPDTPSVSSDSGSEPGNSFIQKDDHLCNKQEEISDPYTEKVTFSGRTVEPILPSEENPSNNFGIYKQDGEMRKGKKKTDFCFFCETPVLNFARHITRNHPSEIEVQEILLHPTRSIVSAQNLLVSSLRIDLNLKKTVFPRMRADEISLVAKRDPLICAYGARYMKIHREKHFINVTSRKMREIARFLIEIEKMEPNIHCLFDALKPKYFDTTVAATKAVAKYDVEKDKFESPTYAMNMGTNLKQCAEIAIIFALKRKQIALTVSSAEAEADLKTLIKVIESQWQYEISSQAASDININKWNKVTLVPLASDLKLLKEFLITTANSAATALQNDGDGDVSQYVLLLESIFCRVILLNRRRPGELQRLTLDNYQILEKSDSSSNYEEFSEVVSPTEQILLKRFKRIVIRGKRGRGVPVLFSPDIQGHINILIKIRNKFVSEKNPFLFGNAKSNEPKCGYKVLKKFALASGAKNPSAITATRLRKHLATLTQLFDMSENDLEQLASFMGHTIGVHRENYRLPNDVYQTAKISKLLLLMEKV</sequence>
<dbReference type="AlphaFoldDB" id="A0A9P0L5R8"/>
<dbReference type="Proteomes" id="UP001152888">
    <property type="component" value="Unassembled WGS sequence"/>
</dbReference>
<evidence type="ECO:0000256" key="1">
    <source>
        <dbReference type="SAM" id="MobiDB-lite"/>
    </source>
</evidence>
<keyword evidence="3" id="KW-1185">Reference proteome</keyword>
<name>A0A9P0L5R8_ACAOB</name>
<organism evidence="2 3">
    <name type="scientific">Acanthoscelides obtectus</name>
    <name type="common">Bean weevil</name>
    <name type="synonym">Bruchus obtectus</name>
    <dbReference type="NCBI Taxonomy" id="200917"/>
    <lineage>
        <taxon>Eukaryota</taxon>
        <taxon>Metazoa</taxon>
        <taxon>Ecdysozoa</taxon>
        <taxon>Arthropoda</taxon>
        <taxon>Hexapoda</taxon>
        <taxon>Insecta</taxon>
        <taxon>Pterygota</taxon>
        <taxon>Neoptera</taxon>
        <taxon>Endopterygota</taxon>
        <taxon>Coleoptera</taxon>
        <taxon>Polyphaga</taxon>
        <taxon>Cucujiformia</taxon>
        <taxon>Chrysomeloidea</taxon>
        <taxon>Chrysomelidae</taxon>
        <taxon>Bruchinae</taxon>
        <taxon>Bruchini</taxon>
        <taxon>Acanthoscelides</taxon>
    </lineage>
</organism>